<name>A0AAF1A1M7_SOLVR</name>
<evidence type="ECO:0000313" key="1">
    <source>
        <dbReference type="EMBL" id="WMV59716.1"/>
    </source>
</evidence>
<accession>A0AAF1A1M7</accession>
<reference evidence="1" key="1">
    <citation type="submission" date="2023-08" db="EMBL/GenBank/DDBJ databases">
        <title>A de novo genome assembly of Solanum verrucosum Schlechtendal, a Mexican diploid species geographically isolated from the other diploid A-genome species in potato relatives.</title>
        <authorList>
            <person name="Hosaka K."/>
        </authorList>
    </citation>
    <scope>NUCLEOTIDE SEQUENCE</scope>
    <source>
        <tissue evidence="1">Young leaves</tissue>
    </source>
</reference>
<sequence length="177" mass="20024">MTSENFKPTDQFAPDAWKDMSPMGLGLRDSRYGNQKKFSLYKLEQQVGWIIQTATIKTFPGCKLTFPWKDFCVNLVKLQPVPQFMVVCLQKPEFEFLKLNTDGSFNKDNGRAGLGGALRDKKKTIDHGLFHPIPLHQPQHCRSKGSLGVRMNLVHHYGSSTNALAKIQAQEAYILIT</sequence>
<dbReference type="Proteomes" id="UP001234989">
    <property type="component" value="Chromosome 12"/>
</dbReference>
<gene>
    <name evidence="1" type="ORF">MTR67_053101</name>
</gene>
<dbReference type="EMBL" id="CP133623">
    <property type="protein sequence ID" value="WMV59716.1"/>
    <property type="molecule type" value="Genomic_DNA"/>
</dbReference>
<evidence type="ECO:0008006" key="3">
    <source>
        <dbReference type="Google" id="ProtNLM"/>
    </source>
</evidence>
<dbReference type="AlphaFoldDB" id="A0AAF1A1M7"/>
<evidence type="ECO:0000313" key="2">
    <source>
        <dbReference type="Proteomes" id="UP001234989"/>
    </source>
</evidence>
<protein>
    <recommendedName>
        <fullName evidence="3">RNase H type-1 domain-containing protein</fullName>
    </recommendedName>
</protein>
<organism evidence="1 2">
    <name type="scientific">Solanum verrucosum</name>
    <dbReference type="NCBI Taxonomy" id="315347"/>
    <lineage>
        <taxon>Eukaryota</taxon>
        <taxon>Viridiplantae</taxon>
        <taxon>Streptophyta</taxon>
        <taxon>Embryophyta</taxon>
        <taxon>Tracheophyta</taxon>
        <taxon>Spermatophyta</taxon>
        <taxon>Magnoliopsida</taxon>
        <taxon>eudicotyledons</taxon>
        <taxon>Gunneridae</taxon>
        <taxon>Pentapetalae</taxon>
        <taxon>asterids</taxon>
        <taxon>lamiids</taxon>
        <taxon>Solanales</taxon>
        <taxon>Solanaceae</taxon>
        <taxon>Solanoideae</taxon>
        <taxon>Solaneae</taxon>
        <taxon>Solanum</taxon>
    </lineage>
</organism>
<proteinExistence type="predicted"/>
<keyword evidence="2" id="KW-1185">Reference proteome</keyword>